<sequence>MFGKLIKISNSKVEIKLDEELDMYKLQKLANDKQPTVELSVQDGRQISPDQRKKIWALINDLCDYTGDIPDEWEKRFKYKTKCDFNVDQFSLSNCSMTIANYVILEILDYLFTEDIPFKLKTWESIPQEFPKQMLCIRQKRCVICGKHADIAHYQAVGSGRNRNKINHVGMHIMTLCRDHHVEQHKLGIMTFCQKYHIRPIKVTEEIARQLKLGRIDKDDELS</sequence>
<accession>J0KYJ6</accession>
<dbReference type="Proteomes" id="UP000050898">
    <property type="component" value="Unassembled WGS sequence"/>
</dbReference>
<evidence type="ECO:0000313" key="1">
    <source>
        <dbReference type="EMBL" id="KRN07818.1"/>
    </source>
</evidence>
<dbReference type="PATRIC" id="fig|1046596.6.peg.2648"/>
<name>J0KYJ6_9LACO</name>
<dbReference type="EMBL" id="AYYH01000093">
    <property type="protein sequence ID" value="KRN07818.1"/>
    <property type="molecule type" value="Genomic_DNA"/>
</dbReference>
<dbReference type="AlphaFoldDB" id="J0KYJ6"/>
<organism evidence="1 2">
    <name type="scientific">Liquorilactobacillus mali KCTC 3596 = DSM 20444</name>
    <dbReference type="NCBI Taxonomy" id="1046596"/>
    <lineage>
        <taxon>Bacteria</taxon>
        <taxon>Bacillati</taxon>
        <taxon>Bacillota</taxon>
        <taxon>Bacilli</taxon>
        <taxon>Lactobacillales</taxon>
        <taxon>Lactobacillaceae</taxon>
        <taxon>Liquorilactobacillus</taxon>
    </lineage>
</organism>
<protein>
    <recommendedName>
        <fullName evidence="3">Phage protein</fullName>
    </recommendedName>
</protein>
<keyword evidence="2" id="KW-1185">Reference proteome</keyword>
<dbReference type="GeneID" id="98316852"/>
<evidence type="ECO:0000313" key="2">
    <source>
        <dbReference type="Proteomes" id="UP000050898"/>
    </source>
</evidence>
<reference evidence="1 2" key="1">
    <citation type="journal article" date="2015" name="Genome Announc.">
        <title>Expanding the biotechnology potential of lactobacilli through comparative genomics of 213 strains and associated genera.</title>
        <authorList>
            <person name="Sun Z."/>
            <person name="Harris H.M."/>
            <person name="McCann A."/>
            <person name="Guo C."/>
            <person name="Argimon S."/>
            <person name="Zhang W."/>
            <person name="Yang X."/>
            <person name="Jeffery I.B."/>
            <person name="Cooney J.C."/>
            <person name="Kagawa T.F."/>
            <person name="Liu W."/>
            <person name="Song Y."/>
            <person name="Salvetti E."/>
            <person name="Wrobel A."/>
            <person name="Rasinkangas P."/>
            <person name="Parkhill J."/>
            <person name="Rea M.C."/>
            <person name="O'Sullivan O."/>
            <person name="Ritari J."/>
            <person name="Douillard F.P."/>
            <person name="Paul Ross R."/>
            <person name="Yang R."/>
            <person name="Briner A.E."/>
            <person name="Felis G.E."/>
            <person name="de Vos W.M."/>
            <person name="Barrangou R."/>
            <person name="Klaenhammer T.R."/>
            <person name="Caufield P.W."/>
            <person name="Cui Y."/>
            <person name="Zhang H."/>
            <person name="O'Toole P.W."/>
        </authorList>
    </citation>
    <scope>NUCLEOTIDE SEQUENCE [LARGE SCALE GENOMIC DNA]</scope>
    <source>
        <strain evidence="1 2">DSM 20444</strain>
    </source>
</reference>
<dbReference type="RefSeq" id="WP_003689674.1">
    <property type="nucleotide sequence ID" value="NZ_AKKT01000110.1"/>
</dbReference>
<proteinExistence type="predicted"/>
<comment type="caution">
    <text evidence="1">The sequence shown here is derived from an EMBL/GenBank/DDBJ whole genome shotgun (WGS) entry which is preliminary data.</text>
</comment>
<dbReference type="OrthoDB" id="1665841at2"/>
<evidence type="ECO:0008006" key="3">
    <source>
        <dbReference type="Google" id="ProtNLM"/>
    </source>
</evidence>
<dbReference type="InterPro" id="IPR041242">
    <property type="entry name" value="HNHc_6"/>
</dbReference>
<dbReference type="Pfam" id="PF16784">
    <property type="entry name" value="HNHc_6"/>
    <property type="match status" value="1"/>
</dbReference>
<gene>
    <name evidence="1" type="ORF">FD00_GL002516</name>
</gene>